<feature type="non-terminal residue" evidence="2">
    <location>
        <position position="1"/>
    </location>
</feature>
<name>A0A6P1CX56_9NOCA</name>
<evidence type="ECO:0000313" key="2">
    <source>
        <dbReference type="EMBL" id="NEW37158.1"/>
    </source>
</evidence>
<dbReference type="EMBL" id="JAAGVB010000463">
    <property type="protein sequence ID" value="NEW37158.1"/>
    <property type="molecule type" value="Genomic_DNA"/>
</dbReference>
<dbReference type="InterPro" id="IPR042486">
    <property type="entry name" value="Arabino_trans_C_2"/>
</dbReference>
<accession>A0A6P1CX56</accession>
<evidence type="ECO:0000259" key="1">
    <source>
        <dbReference type="Pfam" id="PF14896"/>
    </source>
</evidence>
<comment type="caution">
    <text evidence="2">The sequence shown here is derived from an EMBL/GenBank/DDBJ whole genome shotgun (WGS) entry which is preliminary data.</text>
</comment>
<protein>
    <recommendedName>
        <fullName evidence="1">Arabinosyltransferase C-terminal domain-containing protein</fullName>
    </recommendedName>
</protein>
<dbReference type="Pfam" id="PF14896">
    <property type="entry name" value="Arabino_trans_C"/>
    <property type="match status" value="1"/>
</dbReference>
<dbReference type="Proteomes" id="UP000471166">
    <property type="component" value="Unassembled WGS sequence"/>
</dbReference>
<dbReference type="Gene3D" id="2.60.120.940">
    <property type="entry name" value="EmbC, C-terminal domain, subdomain 2"/>
    <property type="match status" value="1"/>
</dbReference>
<dbReference type="InterPro" id="IPR032731">
    <property type="entry name" value="Arabino_trans_C"/>
</dbReference>
<feature type="non-terminal residue" evidence="2">
    <location>
        <position position="99"/>
    </location>
</feature>
<sequence length="99" mass="10481">TYSPADQGPAALTTGWYQLPEVVDGSRGDIIAIAVAGRIRSVDADGVERPGQRLELEYGTTQPDGSVAPRGMVMPLDIGPAPVWRNVRVPLDQLPGDAD</sequence>
<dbReference type="AlphaFoldDB" id="A0A6P1CX56"/>
<feature type="domain" description="Arabinosyltransferase C-terminal" evidence="1">
    <location>
        <begin position="1"/>
        <end position="99"/>
    </location>
</feature>
<dbReference type="RefSeq" id="WP_163848743.1">
    <property type="nucleotide sequence ID" value="NZ_JAAGVB010000463.1"/>
</dbReference>
<evidence type="ECO:0000313" key="3">
    <source>
        <dbReference type="Proteomes" id="UP000471166"/>
    </source>
</evidence>
<organism evidence="2 3">
    <name type="scientific">Nocardia cyriacigeorgica</name>
    <dbReference type="NCBI Taxonomy" id="135487"/>
    <lineage>
        <taxon>Bacteria</taxon>
        <taxon>Bacillati</taxon>
        <taxon>Actinomycetota</taxon>
        <taxon>Actinomycetes</taxon>
        <taxon>Mycobacteriales</taxon>
        <taxon>Nocardiaceae</taxon>
        <taxon>Nocardia</taxon>
    </lineage>
</organism>
<gene>
    <name evidence="2" type="ORF">GV791_32080</name>
</gene>
<proteinExistence type="predicted"/>
<reference evidence="2 3" key="1">
    <citation type="submission" date="2020-01" db="EMBL/GenBank/DDBJ databases">
        <title>Genetics and antimicrobial susceptibilities of Nocardia species isolated from the soil; a comparison with species isolated from humans.</title>
        <authorList>
            <person name="Carrasco G."/>
            <person name="Monzon S."/>
            <person name="Sansegundo M."/>
            <person name="Garcia E."/>
            <person name="Garrido N."/>
            <person name="Medina M.J."/>
            <person name="Villalon P."/>
            <person name="Ramirez-Arocha A.C."/>
            <person name="Jimenez P."/>
            <person name="Cuesta I."/>
            <person name="Valdezate S."/>
        </authorList>
    </citation>
    <scope>NUCLEOTIDE SEQUENCE [LARGE SCALE GENOMIC DNA]</scope>
    <source>
        <strain evidence="2 3">CNM20110626</strain>
    </source>
</reference>